<dbReference type="EMBL" id="JAHWXH010000005">
    <property type="protein sequence ID" value="MDS0246996.1"/>
    <property type="molecule type" value="Genomic_DNA"/>
</dbReference>
<protein>
    <recommendedName>
        <fullName evidence="4">Lipoprotein</fullName>
    </recommendedName>
</protein>
<dbReference type="AlphaFoldDB" id="A0AAJ2HMW4"/>
<comment type="caution">
    <text evidence="2">The sequence shown here is derived from an EMBL/GenBank/DDBJ whole genome shotgun (WGS) entry which is preliminary data.</text>
</comment>
<keyword evidence="1" id="KW-0732">Signal</keyword>
<proteinExistence type="predicted"/>
<feature type="signal peptide" evidence="1">
    <location>
        <begin position="1"/>
        <end position="22"/>
    </location>
</feature>
<dbReference type="GeneID" id="301459659"/>
<evidence type="ECO:0000313" key="3">
    <source>
        <dbReference type="Proteomes" id="UP001183582"/>
    </source>
</evidence>
<reference evidence="2 3" key="1">
    <citation type="submission" date="2021-06" db="EMBL/GenBank/DDBJ databases">
        <title>Genome-based taxonomic framework of Microbacterium strains isolated from marine environment, the description of four new species and reclassification of four preexisting species.</title>
        <authorList>
            <person name="Lee S.D."/>
            <person name="Kim S.-M."/>
            <person name="Byeon Y.-S."/>
            <person name="Yang H.L."/>
            <person name="Kim I.S."/>
        </authorList>
    </citation>
    <scope>NUCLEOTIDE SEQUENCE [LARGE SCALE GENOMIC DNA]</scope>
    <source>
        <strain evidence="2 3">KACC 20514</strain>
    </source>
</reference>
<organism evidence="2 3">
    <name type="scientific">Microbacterium aurantiacum</name>
    <dbReference type="NCBI Taxonomy" id="162393"/>
    <lineage>
        <taxon>Bacteria</taxon>
        <taxon>Bacillati</taxon>
        <taxon>Actinomycetota</taxon>
        <taxon>Actinomycetes</taxon>
        <taxon>Micrococcales</taxon>
        <taxon>Microbacteriaceae</taxon>
        <taxon>Microbacterium</taxon>
    </lineage>
</organism>
<dbReference type="RefSeq" id="WP_310892272.1">
    <property type="nucleotide sequence ID" value="NZ_BAAAGR010000008.1"/>
</dbReference>
<evidence type="ECO:0000313" key="2">
    <source>
        <dbReference type="EMBL" id="MDS0246996.1"/>
    </source>
</evidence>
<dbReference type="Proteomes" id="UP001183582">
    <property type="component" value="Unassembled WGS sequence"/>
</dbReference>
<evidence type="ECO:0000256" key="1">
    <source>
        <dbReference type="SAM" id="SignalP"/>
    </source>
</evidence>
<gene>
    <name evidence="2" type="ORF">KZC50_15465</name>
</gene>
<accession>A0AAJ2HMW4</accession>
<feature type="chain" id="PRO_5042551795" description="Lipoprotein" evidence="1">
    <location>
        <begin position="23"/>
        <end position="154"/>
    </location>
</feature>
<sequence>MRNWWKVAIVLVAVVPVVGCGAVSPQSPTPTPSVTNTPTYIDTPEADDLEETATLADSALRAYLNRLETPDRWIDALSPYLGRDALYAYSTVDPMRVPEAEIKGSPVLVQGNATAVAYLIPTTIGQWRVQLVREGEAGSSRWVVDRFVQPEGAQ</sequence>
<name>A0AAJ2HMW4_9MICO</name>
<evidence type="ECO:0008006" key="4">
    <source>
        <dbReference type="Google" id="ProtNLM"/>
    </source>
</evidence>